<dbReference type="PRINTS" id="PR00950">
    <property type="entry name" value="TYPE3IMSPROT"/>
</dbReference>
<dbReference type="InterPro" id="IPR029025">
    <property type="entry name" value="T3SS_substrate_exporter_C"/>
</dbReference>
<feature type="transmembrane region" description="Helical" evidence="2">
    <location>
        <begin position="145"/>
        <end position="168"/>
    </location>
</feature>
<evidence type="ECO:0000313" key="4">
    <source>
        <dbReference type="Proteomes" id="UP000010729"/>
    </source>
</evidence>
<gene>
    <name evidence="3" type="ORF">D477_013295</name>
</gene>
<comment type="caution">
    <text evidence="3">The sequence shown here is derived from an EMBL/GenBank/DDBJ whole genome shotgun (WGS) entry which is preliminary data.</text>
</comment>
<dbReference type="Gene3D" id="6.10.250.2080">
    <property type="match status" value="1"/>
</dbReference>
<evidence type="ECO:0000256" key="1">
    <source>
        <dbReference type="SAM" id="MobiDB-lite"/>
    </source>
</evidence>
<dbReference type="PANTHER" id="PTHR30531:SF12">
    <property type="entry name" value="FLAGELLAR BIOSYNTHETIC PROTEIN FLHB"/>
    <property type="match status" value="1"/>
</dbReference>
<dbReference type="InterPro" id="IPR006135">
    <property type="entry name" value="T3SS_substrate_exporter"/>
</dbReference>
<dbReference type="AlphaFoldDB" id="N1V108"/>
<organism evidence="3 4">
    <name type="scientific">Arthrobacter crystallopoietes BAB-32</name>
    <dbReference type="NCBI Taxonomy" id="1246476"/>
    <lineage>
        <taxon>Bacteria</taxon>
        <taxon>Bacillati</taxon>
        <taxon>Actinomycetota</taxon>
        <taxon>Actinomycetes</taxon>
        <taxon>Micrococcales</taxon>
        <taxon>Micrococcaceae</taxon>
        <taxon>Crystallibacter</taxon>
    </lineage>
</organism>
<dbReference type="Proteomes" id="UP000010729">
    <property type="component" value="Unassembled WGS sequence"/>
</dbReference>
<dbReference type="Gene3D" id="3.40.1690.10">
    <property type="entry name" value="secretion proteins EscU"/>
    <property type="match status" value="1"/>
</dbReference>
<sequence>MADDSSQERTEQATDKRMKEVREKGQLSKSSDMTAWLGVGAAAVMLPSTIAAGANAATDQLFTVRASVADPDPELAVQALADGLASIGATLMPMLLAVLAAVMAGAAMQGGIRFKKFKAKFEQFNLVKGVQNTFGTQALWNGVKALLKTAVVGGVLYLVVQGLVPVLMSAGGMSVQALLTAAGGGTASLLQFAIAAGVVLAVADVFVVMKRNRKKTRMTKKEVKDEHKNTDGDPLIKSQRRARQMAMSRNRMIAAVGDADVVLVNPTHFAVALKYEPGKSAPRVVAKGAGVIAAKIREKAEEDAVPMVRDIPLTRALHSACDVGQEIPADFYAAVAGVLAFVMKLKKRGSAAGMHTAASASGSFLQQPAGSSYAASAS</sequence>
<accession>N1V108</accession>
<evidence type="ECO:0000313" key="3">
    <source>
        <dbReference type="EMBL" id="EMY33752.1"/>
    </source>
</evidence>
<dbReference type="Pfam" id="PF01312">
    <property type="entry name" value="Bac_export_2"/>
    <property type="match status" value="1"/>
</dbReference>
<protein>
    <submittedName>
        <fullName evidence="3">Type III secretion exporter</fullName>
    </submittedName>
</protein>
<dbReference type="PANTHER" id="PTHR30531">
    <property type="entry name" value="FLAGELLAR BIOSYNTHETIC PROTEIN FLHB"/>
    <property type="match status" value="1"/>
</dbReference>
<feature type="region of interest" description="Disordered" evidence="1">
    <location>
        <begin position="1"/>
        <end position="26"/>
    </location>
</feature>
<feature type="transmembrane region" description="Helical" evidence="2">
    <location>
        <begin position="84"/>
        <end position="108"/>
    </location>
</feature>
<keyword evidence="2" id="KW-0472">Membrane</keyword>
<keyword evidence="2" id="KW-0812">Transmembrane</keyword>
<dbReference type="OrthoDB" id="9807950at2"/>
<dbReference type="GO" id="GO:0009306">
    <property type="term" value="P:protein secretion"/>
    <property type="evidence" value="ECO:0007669"/>
    <property type="project" value="InterPro"/>
</dbReference>
<keyword evidence="2" id="KW-1133">Transmembrane helix</keyword>
<evidence type="ECO:0000256" key="2">
    <source>
        <dbReference type="SAM" id="Phobius"/>
    </source>
</evidence>
<proteinExistence type="predicted"/>
<dbReference type="EMBL" id="ANPE02000157">
    <property type="protein sequence ID" value="EMY33752.1"/>
    <property type="molecule type" value="Genomic_DNA"/>
</dbReference>
<feature type="transmembrane region" description="Helical" evidence="2">
    <location>
        <begin position="34"/>
        <end position="54"/>
    </location>
</feature>
<feature type="transmembrane region" description="Helical" evidence="2">
    <location>
        <begin position="188"/>
        <end position="209"/>
    </location>
</feature>
<dbReference type="RefSeq" id="WP_005269839.1">
    <property type="nucleotide sequence ID" value="NZ_ANPE02000157.1"/>
</dbReference>
<dbReference type="SUPFAM" id="SSF160544">
    <property type="entry name" value="EscU C-terminal domain-like"/>
    <property type="match status" value="1"/>
</dbReference>
<keyword evidence="4" id="KW-1185">Reference proteome</keyword>
<name>N1V108_9MICC</name>
<reference evidence="3 4" key="1">
    <citation type="journal article" date="2013" name="Genome Announc.">
        <title>Draft Genome Sequence of Arthrobacter crystallopoietes Strain BAB-32, Revealing Genes for Bioremediation.</title>
        <authorList>
            <person name="Joshi M.N."/>
            <person name="Pandit A.S."/>
            <person name="Sharma A."/>
            <person name="Pandya R.V."/>
            <person name="Desai S.M."/>
            <person name="Saxena A.K."/>
            <person name="Bagatharia S.B."/>
        </authorList>
    </citation>
    <scope>NUCLEOTIDE SEQUENCE [LARGE SCALE GENOMIC DNA]</scope>
    <source>
        <strain evidence="3 4">BAB-32</strain>
    </source>
</reference>
<dbReference type="GO" id="GO:0005886">
    <property type="term" value="C:plasma membrane"/>
    <property type="evidence" value="ECO:0007669"/>
    <property type="project" value="TreeGrafter"/>
</dbReference>